<protein>
    <submittedName>
        <fullName evidence="1">Uncharacterized protein</fullName>
    </submittedName>
</protein>
<name>A0A8S5SRX7_9CAUD</name>
<proteinExistence type="predicted"/>
<evidence type="ECO:0000313" key="1">
    <source>
        <dbReference type="EMBL" id="DAF53439.1"/>
    </source>
</evidence>
<organism evidence="1">
    <name type="scientific">Podoviridae sp. ctXBg1</name>
    <dbReference type="NCBI Taxonomy" id="2827739"/>
    <lineage>
        <taxon>Viruses</taxon>
        <taxon>Duplodnaviria</taxon>
        <taxon>Heunggongvirae</taxon>
        <taxon>Uroviricota</taxon>
        <taxon>Caudoviricetes</taxon>
    </lineage>
</organism>
<accession>A0A8S5SRX7</accession>
<dbReference type="EMBL" id="BK032653">
    <property type="protein sequence ID" value="DAF53439.1"/>
    <property type="molecule type" value="Genomic_DNA"/>
</dbReference>
<reference evidence="1" key="1">
    <citation type="journal article" date="2021" name="Proc. Natl. Acad. Sci. U.S.A.">
        <title>A Catalog of Tens of Thousands of Viruses from Human Metagenomes Reveals Hidden Associations with Chronic Diseases.</title>
        <authorList>
            <person name="Tisza M.J."/>
            <person name="Buck C.B."/>
        </authorList>
    </citation>
    <scope>NUCLEOTIDE SEQUENCE</scope>
    <source>
        <strain evidence="1">CtXBg1</strain>
    </source>
</reference>
<sequence>MACSPQELLSIRGIEESVKEAPQLKIEIKEVLHAGVYTRIAIVPENVLLVGALMKVPTTLVVVGRCAMTVNGGTSVVDGLACFTSPPGRKTVFRTFVPTKLIMSFATKAETLGQARQEFTDDVLQGEELCQE</sequence>